<dbReference type="PRINTS" id="PR00033">
    <property type="entry name" value="HTHASNC"/>
</dbReference>
<dbReference type="GO" id="GO:0005829">
    <property type="term" value="C:cytosol"/>
    <property type="evidence" value="ECO:0007669"/>
    <property type="project" value="TreeGrafter"/>
</dbReference>
<dbReference type="InterPro" id="IPR019888">
    <property type="entry name" value="Tscrpt_reg_AsnC-like"/>
</dbReference>
<name>A0AAT9GYW4_9FLAO</name>
<evidence type="ECO:0000256" key="2">
    <source>
        <dbReference type="ARBA" id="ARBA00023125"/>
    </source>
</evidence>
<evidence type="ECO:0000259" key="4">
    <source>
        <dbReference type="PROSITE" id="PS50956"/>
    </source>
</evidence>
<dbReference type="Gene3D" id="3.30.70.920">
    <property type="match status" value="1"/>
</dbReference>
<dbReference type="SMART" id="SM00344">
    <property type="entry name" value="HTH_ASNC"/>
    <property type="match status" value="1"/>
</dbReference>
<dbReference type="InterPro" id="IPR011991">
    <property type="entry name" value="ArsR-like_HTH"/>
</dbReference>
<keyword evidence="2" id="KW-0238">DNA-binding</keyword>
<dbReference type="Pfam" id="PF01037">
    <property type="entry name" value="AsnC_trans_reg"/>
    <property type="match status" value="1"/>
</dbReference>
<dbReference type="PROSITE" id="PS50956">
    <property type="entry name" value="HTH_ASNC_2"/>
    <property type="match status" value="1"/>
</dbReference>
<proteinExistence type="predicted"/>
<reference evidence="5" key="1">
    <citation type="submission" date="2024-05" db="EMBL/GenBank/DDBJ databases">
        <title>Whole-Genome Sequence of CFS9, a Potential Fish Probiotic Isolated from the Body Surface of Silurus asotus.</title>
        <authorList>
            <person name="Kojima M."/>
            <person name="Tobioka K."/>
            <person name="Yokota K."/>
            <person name="Nakatani H."/>
            <person name="Hori K."/>
            <person name="Tamaru Y."/>
            <person name="Okazaki F."/>
        </authorList>
    </citation>
    <scope>NUCLEOTIDE SEQUENCE</scope>
    <source>
        <strain evidence="5">CFS9</strain>
    </source>
</reference>
<dbReference type="CDD" id="cd00090">
    <property type="entry name" value="HTH_ARSR"/>
    <property type="match status" value="1"/>
</dbReference>
<dbReference type="Pfam" id="PF13404">
    <property type="entry name" value="HTH_AsnC-type"/>
    <property type="match status" value="1"/>
</dbReference>
<gene>
    <name evidence="5" type="ORF">CFS9_10850</name>
</gene>
<dbReference type="InterPro" id="IPR019887">
    <property type="entry name" value="Tscrpt_reg_AsnC/Lrp_C"/>
</dbReference>
<dbReference type="SUPFAM" id="SSF46785">
    <property type="entry name" value="Winged helix' DNA-binding domain"/>
    <property type="match status" value="1"/>
</dbReference>
<dbReference type="PANTHER" id="PTHR30154">
    <property type="entry name" value="LEUCINE-RESPONSIVE REGULATORY PROTEIN"/>
    <property type="match status" value="1"/>
</dbReference>
<keyword evidence="3" id="KW-0804">Transcription</keyword>
<organism evidence="5">
    <name type="scientific">Flavobacterium sp. CFS9</name>
    <dbReference type="NCBI Taxonomy" id="3143118"/>
    <lineage>
        <taxon>Bacteria</taxon>
        <taxon>Pseudomonadati</taxon>
        <taxon>Bacteroidota</taxon>
        <taxon>Flavobacteriia</taxon>
        <taxon>Flavobacteriales</taxon>
        <taxon>Flavobacteriaceae</taxon>
        <taxon>Flavobacterium</taxon>
    </lineage>
</organism>
<dbReference type="InterPro" id="IPR000485">
    <property type="entry name" value="AsnC-type_HTH_dom"/>
</dbReference>
<dbReference type="InterPro" id="IPR011008">
    <property type="entry name" value="Dimeric_a/b-barrel"/>
</dbReference>
<keyword evidence="1" id="KW-0805">Transcription regulation</keyword>
<dbReference type="GO" id="GO:0043200">
    <property type="term" value="P:response to amino acid"/>
    <property type="evidence" value="ECO:0007669"/>
    <property type="project" value="TreeGrafter"/>
</dbReference>
<dbReference type="GO" id="GO:0006355">
    <property type="term" value="P:regulation of DNA-templated transcription"/>
    <property type="evidence" value="ECO:0007669"/>
    <property type="project" value="UniProtKB-ARBA"/>
</dbReference>
<dbReference type="GO" id="GO:0043565">
    <property type="term" value="F:sequence-specific DNA binding"/>
    <property type="evidence" value="ECO:0007669"/>
    <property type="project" value="InterPro"/>
</dbReference>
<sequence>MQALDDYDKKILQFMQENNKLTAQEIGDLVNLSSSAVQRRLARLRENKIIEADISIISPSAIGLTITCIVDIVLTDGNSKALEKFKTSMRKCHEVTQCYFVTGTYDFVIIVNTKDMQHYESFAKKWLMDDPNVKHFYTHVIMDKVKVGYNYDNLTPS</sequence>
<dbReference type="InterPro" id="IPR036388">
    <property type="entry name" value="WH-like_DNA-bd_sf"/>
</dbReference>
<dbReference type="InterPro" id="IPR036390">
    <property type="entry name" value="WH_DNA-bd_sf"/>
</dbReference>
<feature type="domain" description="HTH asnC-type" evidence="4">
    <location>
        <begin position="4"/>
        <end position="65"/>
    </location>
</feature>
<dbReference type="AlphaFoldDB" id="A0AAT9GYW4"/>
<evidence type="ECO:0000313" key="5">
    <source>
        <dbReference type="EMBL" id="BFM42444.1"/>
    </source>
</evidence>
<dbReference type="EMBL" id="AP031573">
    <property type="protein sequence ID" value="BFM42444.1"/>
    <property type="molecule type" value="Genomic_DNA"/>
</dbReference>
<evidence type="ECO:0000256" key="3">
    <source>
        <dbReference type="ARBA" id="ARBA00023163"/>
    </source>
</evidence>
<evidence type="ECO:0000256" key="1">
    <source>
        <dbReference type="ARBA" id="ARBA00023015"/>
    </source>
</evidence>
<accession>A0AAT9GYW4</accession>
<dbReference type="SUPFAM" id="SSF54909">
    <property type="entry name" value="Dimeric alpha+beta barrel"/>
    <property type="match status" value="1"/>
</dbReference>
<dbReference type="PANTHER" id="PTHR30154:SF34">
    <property type="entry name" value="TRANSCRIPTIONAL REGULATOR AZLB"/>
    <property type="match status" value="1"/>
</dbReference>
<dbReference type="Gene3D" id="1.10.10.10">
    <property type="entry name" value="Winged helix-like DNA-binding domain superfamily/Winged helix DNA-binding domain"/>
    <property type="match status" value="1"/>
</dbReference>
<dbReference type="RefSeq" id="WP_369617600.1">
    <property type="nucleotide sequence ID" value="NZ_AP031573.1"/>
</dbReference>
<protein>
    <submittedName>
        <fullName evidence="5">Lrp/AsnC family transcriptional regulator</fullName>
    </submittedName>
</protein>